<organism evidence="2">
    <name type="scientific">Pithovirus LCPAC201</name>
    <dbReference type="NCBI Taxonomy" id="2506591"/>
    <lineage>
        <taxon>Viruses</taxon>
        <taxon>Pithoviruses</taxon>
    </lineage>
</organism>
<gene>
    <name evidence="2" type="ORF">LCPAC201_00190</name>
</gene>
<proteinExistence type="predicted"/>
<protein>
    <submittedName>
        <fullName evidence="2">Uncharacterized protein</fullName>
    </submittedName>
</protein>
<accession>A0A481Z482</accession>
<evidence type="ECO:0000256" key="1">
    <source>
        <dbReference type="SAM" id="MobiDB-lite"/>
    </source>
</evidence>
<evidence type="ECO:0000313" key="2">
    <source>
        <dbReference type="EMBL" id="QBK90718.1"/>
    </source>
</evidence>
<feature type="region of interest" description="Disordered" evidence="1">
    <location>
        <begin position="80"/>
        <end position="99"/>
    </location>
</feature>
<dbReference type="EMBL" id="MK500498">
    <property type="protein sequence ID" value="QBK90718.1"/>
    <property type="molecule type" value="Genomic_DNA"/>
</dbReference>
<sequence>MEFYPLYPEEMVPNKDALPQFVGPPDIDRGFPVSETLDIILNLIRIYRVITTIEEADPYNNITSIFIEVIYIFIIGKSTEIDPPRTDGKASLLGRGRLT</sequence>
<name>A0A481Z482_9VIRU</name>
<reference evidence="2" key="1">
    <citation type="journal article" date="2019" name="MBio">
        <title>Virus Genomes from Deep Sea Sediments Expand the Ocean Megavirome and Support Independent Origins of Viral Gigantism.</title>
        <authorList>
            <person name="Backstrom D."/>
            <person name="Yutin N."/>
            <person name="Jorgensen S.L."/>
            <person name="Dharamshi J."/>
            <person name="Homa F."/>
            <person name="Zaremba-Niedwiedzka K."/>
            <person name="Spang A."/>
            <person name="Wolf Y.I."/>
            <person name="Koonin E.V."/>
            <person name="Ettema T.J."/>
        </authorList>
    </citation>
    <scope>NUCLEOTIDE SEQUENCE</scope>
</reference>